<name>A0ABY6J914_9BACT</name>
<reference evidence="2" key="1">
    <citation type="submission" date="2022-10" db="EMBL/GenBank/DDBJ databases">
        <title>Chitinophaga sp. nov., isolated from soil.</title>
        <authorList>
            <person name="Jeon C.O."/>
        </authorList>
    </citation>
    <scope>NUCLEOTIDE SEQUENCE</scope>
    <source>
        <strain evidence="2">R8</strain>
    </source>
</reference>
<keyword evidence="3" id="KW-1185">Reference proteome</keyword>
<sequence>MTQFMPQSVTINMNREVTFTGLNYYLPTVLNYPNLGGYPTSIKIETSMNGTTWTDKGTFAGNVSNNMQSILFGQTTARFVRFTALASVKYSNTYDAIFISGIGLLP</sequence>
<dbReference type="SUPFAM" id="SSF49785">
    <property type="entry name" value="Galactose-binding domain-like"/>
    <property type="match status" value="1"/>
</dbReference>
<dbReference type="EMBL" id="CP107006">
    <property type="protein sequence ID" value="UYQ95980.1"/>
    <property type="molecule type" value="Genomic_DNA"/>
</dbReference>
<dbReference type="InterPro" id="IPR000421">
    <property type="entry name" value="FA58C"/>
</dbReference>
<evidence type="ECO:0000313" key="2">
    <source>
        <dbReference type="EMBL" id="UYQ95980.1"/>
    </source>
</evidence>
<dbReference type="Proteomes" id="UP001162741">
    <property type="component" value="Chromosome"/>
</dbReference>
<evidence type="ECO:0000313" key="3">
    <source>
        <dbReference type="Proteomes" id="UP001162741"/>
    </source>
</evidence>
<proteinExistence type="predicted"/>
<dbReference type="Pfam" id="PF00754">
    <property type="entry name" value="F5_F8_type_C"/>
    <property type="match status" value="1"/>
</dbReference>
<organism evidence="2 3">
    <name type="scientific">Chitinophaga horti</name>
    <dbReference type="NCBI Taxonomy" id="2920382"/>
    <lineage>
        <taxon>Bacteria</taxon>
        <taxon>Pseudomonadati</taxon>
        <taxon>Bacteroidota</taxon>
        <taxon>Chitinophagia</taxon>
        <taxon>Chitinophagales</taxon>
        <taxon>Chitinophagaceae</taxon>
        <taxon>Chitinophaga</taxon>
    </lineage>
</organism>
<feature type="domain" description="F5/8 type C" evidence="1">
    <location>
        <begin position="1"/>
        <end position="102"/>
    </location>
</feature>
<dbReference type="Gene3D" id="2.60.120.260">
    <property type="entry name" value="Galactose-binding domain-like"/>
    <property type="match status" value="1"/>
</dbReference>
<dbReference type="InterPro" id="IPR008979">
    <property type="entry name" value="Galactose-bd-like_sf"/>
</dbReference>
<dbReference type="PROSITE" id="PS50022">
    <property type="entry name" value="FA58C_3"/>
    <property type="match status" value="1"/>
</dbReference>
<protein>
    <submittedName>
        <fullName evidence="2">Discoidin domain-containing protein</fullName>
    </submittedName>
</protein>
<evidence type="ECO:0000259" key="1">
    <source>
        <dbReference type="PROSITE" id="PS50022"/>
    </source>
</evidence>
<dbReference type="RefSeq" id="WP_264283647.1">
    <property type="nucleotide sequence ID" value="NZ_CP107006.1"/>
</dbReference>
<accession>A0ABY6J914</accession>
<gene>
    <name evidence="2" type="ORF">MKQ68_13730</name>
</gene>